<evidence type="ECO:0000313" key="3">
    <source>
        <dbReference type="EMBL" id="CAF93953.1"/>
    </source>
</evidence>
<feature type="domain" description="Transmembrane protein 131-like N-terminal" evidence="1">
    <location>
        <begin position="7"/>
        <end position="90"/>
    </location>
</feature>
<proteinExistence type="predicted"/>
<feature type="non-terminal residue" evidence="3">
    <location>
        <position position="1"/>
    </location>
</feature>
<dbReference type="EMBL" id="CAAE01011624">
    <property type="protein sequence ID" value="CAF93953.1"/>
    <property type="molecule type" value="Genomic_DNA"/>
</dbReference>
<evidence type="ECO:0000259" key="2">
    <source>
        <dbReference type="Pfam" id="PF19532"/>
    </source>
</evidence>
<dbReference type="InterPro" id="IPR013783">
    <property type="entry name" value="Ig-like_fold"/>
</dbReference>
<dbReference type="PANTHER" id="PTHR22050">
    <property type="entry name" value="RW1 PROTEIN HOMOLOG"/>
    <property type="match status" value="1"/>
</dbReference>
<organism evidence="3">
    <name type="scientific">Tetraodon nigroviridis</name>
    <name type="common">Spotted green pufferfish</name>
    <name type="synonym">Chelonodon nigroviridis</name>
    <dbReference type="NCBI Taxonomy" id="99883"/>
    <lineage>
        <taxon>Eukaryota</taxon>
        <taxon>Metazoa</taxon>
        <taxon>Chordata</taxon>
        <taxon>Craniata</taxon>
        <taxon>Vertebrata</taxon>
        <taxon>Euteleostomi</taxon>
        <taxon>Actinopterygii</taxon>
        <taxon>Neopterygii</taxon>
        <taxon>Teleostei</taxon>
        <taxon>Neoteleostei</taxon>
        <taxon>Acanthomorphata</taxon>
        <taxon>Eupercaria</taxon>
        <taxon>Tetraodontiformes</taxon>
        <taxon>Tetradontoidea</taxon>
        <taxon>Tetraodontidae</taxon>
        <taxon>Tetraodon</taxon>
    </lineage>
</organism>
<feature type="domain" description="Transmembrane protein 131-like second Ig-like" evidence="2">
    <location>
        <begin position="97"/>
        <end position="167"/>
    </location>
</feature>
<dbReference type="GO" id="GO:0016020">
    <property type="term" value="C:membrane"/>
    <property type="evidence" value="ECO:0007669"/>
    <property type="project" value="TreeGrafter"/>
</dbReference>
<protein>
    <submittedName>
        <fullName evidence="3">Chromosome 18 SCAF11624, whole genome shotgun sequence</fullName>
    </submittedName>
</protein>
<dbReference type="Pfam" id="PF19532">
    <property type="entry name" value="Ig_TMEM131L_2nd"/>
    <property type="match status" value="1"/>
</dbReference>
<dbReference type="AlphaFoldDB" id="Q4SZH9"/>
<reference evidence="3" key="1">
    <citation type="journal article" date="2004" name="Nature">
        <title>Genome duplication in the teleost fish Tetraodon nigroviridis reveals the early vertebrate proto-karyotype.</title>
        <authorList>
            <person name="Jaillon O."/>
            <person name="Aury J.-M."/>
            <person name="Brunet F."/>
            <person name="Petit J.-L."/>
            <person name="Stange-Thomann N."/>
            <person name="Mauceli E."/>
            <person name="Bouneau L."/>
            <person name="Fischer C."/>
            <person name="Ozouf-Costaz C."/>
            <person name="Bernot A."/>
            <person name="Nicaud S."/>
            <person name="Jaffe D."/>
            <person name="Fisher S."/>
            <person name="Lutfalla G."/>
            <person name="Dossat C."/>
            <person name="Segurens B."/>
            <person name="Dasilva C."/>
            <person name="Salanoubat M."/>
            <person name="Levy M."/>
            <person name="Boudet N."/>
            <person name="Castellano S."/>
            <person name="Anthouard V."/>
            <person name="Jubin C."/>
            <person name="Castelli V."/>
            <person name="Katinka M."/>
            <person name="Vacherie B."/>
            <person name="Biemont C."/>
            <person name="Skalli Z."/>
            <person name="Cattolico L."/>
            <person name="Poulain J."/>
            <person name="De Berardinis V."/>
            <person name="Cruaud C."/>
            <person name="Duprat S."/>
            <person name="Brottier P."/>
            <person name="Coutanceau J.-P."/>
            <person name="Gouzy J."/>
            <person name="Parra G."/>
            <person name="Lardier G."/>
            <person name="Chapple C."/>
            <person name="McKernan K.J."/>
            <person name="McEwan P."/>
            <person name="Bosak S."/>
            <person name="Kellis M."/>
            <person name="Volff J.-N."/>
            <person name="Guigo R."/>
            <person name="Zody M.C."/>
            <person name="Mesirov J."/>
            <person name="Lindblad-Toh K."/>
            <person name="Birren B."/>
            <person name="Nusbaum C."/>
            <person name="Kahn D."/>
            <person name="Robinson-Rechavi M."/>
            <person name="Laudet V."/>
            <person name="Schachter V."/>
            <person name="Quetier F."/>
            <person name="Saurin W."/>
            <person name="Scarpelli C."/>
            <person name="Wincker P."/>
            <person name="Lander E.S."/>
            <person name="Weissenbach J."/>
            <person name="Roest Crollius H."/>
        </authorList>
    </citation>
    <scope>NUCLEOTIDE SEQUENCE [LARGE SCALE GENOMIC DNA]</scope>
</reference>
<dbReference type="OrthoDB" id="8950634at2759"/>
<evidence type="ECO:0000259" key="1">
    <source>
        <dbReference type="Pfam" id="PF12371"/>
    </source>
</evidence>
<dbReference type="PANTHER" id="PTHR22050:SF2">
    <property type="entry name" value="TRANSMEMBRANE PROTEIN 131-LIKE"/>
    <property type="match status" value="1"/>
</dbReference>
<dbReference type="Gene3D" id="2.60.40.10">
    <property type="entry name" value="Immunoglobulins"/>
    <property type="match status" value="1"/>
</dbReference>
<dbReference type="Pfam" id="PF12371">
    <property type="entry name" value="TMEM131_like_N"/>
    <property type="match status" value="1"/>
</dbReference>
<name>Q4SZH9_TETNG</name>
<reference evidence="3" key="2">
    <citation type="submission" date="2004-02" db="EMBL/GenBank/DDBJ databases">
        <authorList>
            <consortium name="Genoscope"/>
            <consortium name="Whitehead Institute Centre for Genome Research"/>
        </authorList>
    </citation>
    <scope>NUCLEOTIDE SEQUENCE</scope>
</reference>
<dbReference type="InterPro" id="IPR045695">
    <property type="entry name" value="TMEM131-like_Ig_dom2"/>
</dbReference>
<dbReference type="KEGG" id="tng:GSTEN00009835G001"/>
<sequence length="211" mass="23330">RENGWPLHFQPPALDFGTQPLGLARAETIYIHNPSQEVPVTLLSMFTTSRHFYIPFFHRRVIPPRGKASFKLIFLPSEEGNVENTLFINTSAHGLLSYQEDDSNSTTLGLLLECNLPKSLFNSLQGSCLQSEEHLSLQINLLARGDRPADLDKLKPYVIEHILVLLAAPAAGPASIGPLPGHERKCVSHVSLKMLGNQTAHSFPGIHIAER</sequence>
<accession>Q4SZH9</accession>
<gene>
    <name evidence="3" type="ORF">GSTENG00009835001</name>
</gene>
<dbReference type="InterPro" id="IPR039877">
    <property type="entry name" value="TMEM131-like"/>
</dbReference>
<dbReference type="InterPro" id="IPR022113">
    <property type="entry name" value="TMEM131L_N"/>
</dbReference>